<reference evidence="5" key="1">
    <citation type="submission" date="2017-02" db="EMBL/GenBank/DDBJ databases">
        <authorList>
            <person name="Varghese N."/>
            <person name="Submissions S."/>
        </authorList>
    </citation>
    <scope>NUCLEOTIDE SEQUENCE [LARGE SCALE GENOMIC DNA]</scope>
    <source>
        <strain evidence="5">ATCC 25662</strain>
    </source>
</reference>
<dbReference type="InterPro" id="IPR034904">
    <property type="entry name" value="FSCA_dom_sf"/>
</dbReference>
<dbReference type="RefSeq" id="WP_078712554.1">
    <property type="nucleotide sequence ID" value="NZ_FUWY01000007.1"/>
</dbReference>
<comment type="similarity">
    <text evidence="1">Belongs to the NifU family.</text>
</comment>
<dbReference type="GO" id="GO:0051536">
    <property type="term" value="F:iron-sulfur cluster binding"/>
    <property type="evidence" value="ECO:0007669"/>
    <property type="project" value="InterPro"/>
</dbReference>
<dbReference type="Gene3D" id="3.30.300.130">
    <property type="entry name" value="Fe-S cluster assembly (FSCA)"/>
    <property type="match status" value="1"/>
</dbReference>
<dbReference type="Proteomes" id="UP000243297">
    <property type="component" value="Unassembled WGS sequence"/>
</dbReference>
<feature type="domain" description="NIF system FeS cluster assembly NifU C-terminal" evidence="3">
    <location>
        <begin position="6"/>
        <end position="70"/>
    </location>
</feature>
<dbReference type="PANTHER" id="PTHR11178:SF1">
    <property type="entry name" value="NFU1 IRON-SULFUR CLUSTER SCAFFOLD HOMOLOG, MITOCHONDRIAL"/>
    <property type="match status" value="1"/>
</dbReference>
<accession>A0A1T4PUL8</accession>
<sequence length="79" mass="8702">MKEKIIEVLEKIRPYIQRDGGDVEFVSVDEHGVVTVRMLGACADCLSLDATLSDGIEAILLEEVEGVTAVKLEESQHLF</sequence>
<evidence type="ECO:0000256" key="1">
    <source>
        <dbReference type="ARBA" id="ARBA00006420"/>
    </source>
</evidence>
<dbReference type="STRING" id="118967.SAMN02745191_2158"/>
<dbReference type="OrthoDB" id="9796965at2"/>
<dbReference type="Pfam" id="PF01106">
    <property type="entry name" value="NifU"/>
    <property type="match status" value="1"/>
</dbReference>
<dbReference type="EMBL" id="FUWY01000007">
    <property type="protein sequence ID" value="SJZ94941.1"/>
    <property type="molecule type" value="Genomic_DNA"/>
</dbReference>
<name>A0A1T4PUL8_9FIRM</name>
<dbReference type="SUPFAM" id="SSF117916">
    <property type="entry name" value="Fe-S cluster assembly (FSCA) domain-like"/>
    <property type="match status" value="1"/>
</dbReference>
<dbReference type="AlphaFoldDB" id="A0A1T4PUL8"/>
<organism evidence="4 5">
    <name type="scientific">Anaerorhabdus furcosa</name>
    <dbReference type="NCBI Taxonomy" id="118967"/>
    <lineage>
        <taxon>Bacteria</taxon>
        <taxon>Bacillati</taxon>
        <taxon>Bacillota</taxon>
        <taxon>Erysipelotrichia</taxon>
        <taxon>Erysipelotrichales</taxon>
        <taxon>Erysipelotrichaceae</taxon>
        <taxon>Anaerorhabdus</taxon>
    </lineage>
</organism>
<dbReference type="GO" id="GO:0016226">
    <property type="term" value="P:iron-sulfur cluster assembly"/>
    <property type="evidence" value="ECO:0007669"/>
    <property type="project" value="InterPro"/>
</dbReference>
<evidence type="ECO:0000259" key="3">
    <source>
        <dbReference type="Pfam" id="PF01106"/>
    </source>
</evidence>
<dbReference type="InterPro" id="IPR001075">
    <property type="entry name" value="NIF_FeS_clus_asmbl_NifU_C"/>
</dbReference>
<dbReference type="PANTHER" id="PTHR11178">
    <property type="entry name" value="IRON-SULFUR CLUSTER SCAFFOLD PROTEIN NFU-RELATED"/>
    <property type="match status" value="1"/>
</dbReference>
<evidence type="ECO:0000313" key="5">
    <source>
        <dbReference type="Proteomes" id="UP000243297"/>
    </source>
</evidence>
<proteinExistence type="inferred from homology"/>
<comment type="function">
    <text evidence="2">May be involved in the formation or repair of [Fe-S] clusters present in iron-sulfur proteins.</text>
</comment>
<dbReference type="GO" id="GO:0005506">
    <property type="term" value="F:iron ion binding"/>
    <property type="evidence" value="ECO:0007669"/>
    <property type="project" value="InterPro"/>
</dbReference>
<keyword evidence="5" id="KW-1185">Reference proteome</keyword>
<protein>
    <submittedName>
        <fullName evidence="4">Fe-S cluster biogenesis protein NfuA, 4Fe-4S-binding domain</fullName>
    </submittedName>
</protein>
<gene>
    <name evidence="4" type="ORF">SAMN02745191_2158</name>
</gene>
<evidence type="ECO:0000313" key="4">
    <source>
        <dbReference type="EMBL" id="SJZ94941.1"/>
    </source>
</evidence>
<evidence type="ECO:0000256" key="2">
    <source>
        <dbReference type="ARBA" id="ARBA00049958"/>
    </source>
</evidence>